<accession>A0AB39PBA7</accession>
<name>A0AB39PBA7_9ACTN</name>
<proteinExistence type="predicted"/>
<protein>
    <submittedName>
        <fullName evidence="1">Uncharacterized protein</fullName>
    </submittedName>
</protein>
<sequence length="133" mass="13595">MATFDQTGQTVGNQVNAETVTVKDFGGTGVVQGDGSGGAALRDAIAELLGAVEELHREKGIDDETYAGAVGTLREAQRAEAVEVSEPAAAQARKRRLAVLVERVGETLAGVSALAPLIGHVESLVKVLSGGQS</sequence>
<dbReference type="AlphaFoldDB" id="A0AB39PBA7"/>
<organism evidence="1">
    <name type="scientific">Streptomyces sp. R21</name>
    <dbReference type="NCBI Taxonomy" id="3238627"/>
    <lineage>
        <taxon>Bacteria</taxon>
        <taxon>Bacillati</taxon>
        <taxon>Actinomycetota</taxon>
        <taxon>Actinomycetes</taxon>
        <taxon>Kitasatosporales</taxon>
        <taxon>Streptomycetaceae</taxon>
        <taxon>Streptomyces</taxon>
    </lineage>
</organism>
<reference evidence="1" key="1">
    <citation type="submission" date="2024-07" db="EMBL/GenBank/DDBJ databases">
        <authorList>
            <person name="Yu S.T."/>
        </authorList>
    </citation>
    <scope>NUCLEOTIDE SEQUENCE</scope>
    <source>
        <strain evidence="1">R21</strain>
    </source>
</reference>
<dbReference type="EMBL" id="CP163435">
    <property type="protein sequence ID" value="XDQ27722.1"/>
    <property type="molecule type" value="Genomic_DNA"/>
</dbReference>
<gene>
    <name evidence="1" type="ORF">AB5J56_24820</name>
</gene>
<dbReference type="RefSeq" id="WP_369235078.1">
    <property type="nucleotide sequence ID" value="NZ_CP163435.1"/>
</dbReference>
<evidence type="ECO:0000313" key="1">
    <source>
        <dbReference type="EMBL" id="XDQ27722.1"/>
    </source>
</evidence>